<dbReference type="InterPro" id="IPR018531">
    <property type="entry name" value="DUF1993"/>
</dbReference>
<dbReference type="SUPFAM" id="SSF109854">
    <property type="entry name" value="DinB/YfiT-like putative metalloenzymes"/>
    <property type="match status" value="1"/>
</dbReference>
<proteinExistence type="predicted"/>
<name>A0A2C5ZCR6_9HYPO</name>
<accession>A0A2C5ZCR6</accession>
<dbReference type="AlphaFoldDB" id="A0A2C5ZCR6"/>
<dbReference type="Pfam" id="PF09351">
    <property type="entry name" value="DUF1993"/>
    <property type="match status" value="1"/>
</dbReference>
<evidence type="ECO:0000313" key="1">
    <source>
        <dbReference type="EMBL" id="PHH77522.1"/>
    </source>
</evidence>
<gene>
    <name evidence="1" type="ORF">CDD82_3477</name>
</gene>
<dbReference type="Proteomes" id="UP000224854">
    <property type="component" value="Unassembled WGS sequence"/>
</dbReference>
<dbReference type="InterPro" id="IPR034660">
    <property type="entry name" value="DinB/YfiT-like"/>
</dbReference>
<evidence type="ECO:0000313" key="2">
    <source>
        <dbReference type="Proteomes" id="UP000224854"/>
    </source>
</evidence>
<protein>
    <recommendedName>
        <fullName evidence="3">DUF1993 domain-containing protein</fullName>
    </recommendedName>
</protein>
<dbReference type="PANTHER" id="PTHR36922">
    <property type="entry name" value="BLL2446 PROTEIN"/>
    <property type="match status" value="1"/>
</dbReference>
<dbReference type="Gene3D" id="1.20.120.450">
    <property type="entry name" value="dinb family like domain"/>
    <property type="match status" value="1"/>
</dbReference>
<keyword evidence="2" id="KW-1185">Reference proteome</keyword>
<evidence type="ECO:0008006" key="3">
    <source>
        <dbReference type="Google" id="ProtNLM"/>
    </source>
</evidence>
<organism evidence="1 2">
    <name type="scientific">Ophiocordyceps australis</name>
    <dbReference type="NCBI Taxonomy" id="1399860"/>
    <lineage>
        <taxon>Eukaryota</taxon>
        <taxon>Fungi</taxon>
        <taxon>Dikarya</taxon>
        <taxon>Ascomycota</taxon>
        <taxon>Pezizomycotina</taxon>
        <taxon>Sordariomycetes</taxon>
        <taxon>Hypocreomycetidae</taxon>
        <taxon>Hypocreales</taxon>
        <taxon>Ophiocordycipitaceae</taxon>
        <taxon>Ophiocordyceps</taxon>
    </lineage>
</organism>
<dbReference type="PANTHER" id="PTHR36922:SF1">
    <property type="entry name" value="DUF1993 DOMAIN-CONTAINING PROTEIN"/>
    <property type="match status" value="1"/>
</dbReference>
<comment type="caution">
    <text evidence="1">The sequence shown here is derived from an EMBL/GenBank/DDBJ whole genome shotgun (WGS) entry which is preliminary data.</text>
</comment>
<dbReference type="OrthoDB" id="3724345at2759"/>
<sequence>MGYGLYDTSVVIPRDALKSLSAILKKAEAAPNAASLPEARIHPDMLPLTFQVYTVTDIAQKMVSRVSGREPVLLERDLKTFADMHARIHQVLELLADADKDAINKRVDDIVPFNLGPTKMAQAPAGAFVNGYGLPNLFFHLVTAYDILRKEGIVLGKMDYLTSFMTNIMPAGQ</sequence>
<dbReference type="EMBL" id="NJEU01000264">
    <property type="protein sequence ID" value="PHH77522.1"/>
    <property type="molecule type" value="Genomic_DNA"/>
</dbReference>
<reference evidence="1 2" key="1">
    <citation type="submission" date="2017-06" db="EMBL/GenBank/DDBJ databases">
        <title>Ant-infecting Ophiocordyceps genomes reveal a high diversity of potential behavioral manipulation genes and a possible major role for enterotoxins.</title>
        <authorList>
            <person name="De Bekker C."/>
            <person name="Evans H.C."/>
            <person name="Brachmann A."/>
            <person name="Hughes D.P."/>
        </authorList>
    </citation>
    <scope>NUCLEOTIDE SEQUENCE [LARGE SCALE GENOMIC DNA]</scope>
    <source>
        <strain evidence="1 2">1348a</strain>
    </source>
</reference>